<sequence>MSRLDEARKVAQELLESLETSRAPIEAILMKTKRLARLMRDTDAQTWLDLETRGYPDSFNPEQLGSCKKYALAAGRITSDGKYYFISLPKFEAQGKSDEALIDALRSSRPIATKAKDFLEKSATEALLESQLNQQVQQKKNYVDNQALFASLKSALHNYATDIYLSIELGDVAEEIFEQARGDVDSFVRIHCSKAAEQLVAINERLHEDLPESRAAALTSCRRLLMTVADSLFPPQDQPWTDSNRKTRKVGSEEYKNRLLAYVEQKISSDSSFSIIVSEIEHLAARLDAVYKKVCKGVHADVSKEEARLAVIHTYLFLGEIARLSKKPKSGGGEQQTV</sequence>
<feature type="domain" description="AbiTii" evidence="1">
    <location>
        <begin position="11"/>
        <end position="58"/>
    </location>
</feature>
<evidence type="ECO:0000259" key="1">
    <source>
        <dbReference type="Pfam" id="PF18864"/>
    </source>
</evidence>
<dbReference type="Proteomes" id="UP000215215">
    <property type="component" value="Unassembled WGS sequence"/>
</dbReference>
<dbReference type="InterPro" id="IPR041304">
    <property type="entry name" value="AbiTii"/>
</dbReference>
<protein>
    <recommendedName>
        <fullName evidence="1">AbiTii domain-containing protein</fullName>
    </recommendedName>
</protein>
<evidence type="ECO:0000313" key="3">
    <source>
        <dbReference type="Proteomes" id="UP000215215"/>
    </source>
</evidence>
<name>A0A235C0F0_UNCW3</name>
<accession>A0A235C0F0</accession>
<gene>
    <name evidence="2" type="ORF">CH333_00570</name>
</gene>
<dbReference type="EMBL" id="NOZQ01000006">
    <property type="protein sequence ID" value="OYD17527.1"/>
    <property type="molecule type" value="Genomic_DNA"/>
</dbReference>
<proteinExistence type="predicted"/>
<dbReference type="Pfam" id="PF18864">
    <property type="entry name" value="AbiTii"/>
    <property type="match status" value="1"/>
</dbReference>
<evidence type="ECO:0000313" key="2">
    <source>
        <dbReference type="EMBL" id="OYD17527.1"/>
    </source>
</evidence>
<dbReference type="AlphaFoldDB" id="A0A235C0F0"/>
<comment type="caution">
    <text evidence="2">The sequence shown here is derived from an EMBL/GenBank/DDBJ whole genome shotgun (WGS) entry which is preliminary data.</text>
</comment>
<organism evidence="2 3">
    <name type="scientific">candidate division WOR-3 bacterium JGI_Cruoil_03_44_89</name>
    <dbReference type="NCBI Taxonomy" id="1973748"/>
    <lineage>
        <taxon>Bacteria</taxon>
        <taxon>Bacteria division WOR-3</taxon>
    </lineage>
</organism>
<reference evidence="2 3" key="1">
    <citation type="submission" date="2017-07" db="EMBL/GenBank/DDBJ databases">
        <title>Recovery of genomes from metagenomes via a dereplication, aggregation, and scoring strategy.</title>
        <authorList>
            <person name="Sieber C.M."/>
            <person name="Probst A.J."/>
            <person name="Sharrar A."/>
            <person name="Thomas B.C."/>
            <person name="Hess M."/>
            <person name="Tringe S.G."/>
            <person name="Banfield J.F."/>
        </authorList>
    </citation>
    <scope>NUCLEOTIDE SEQUENCE [LARGE SCALE GENOMIC DNA]</scope>
    <source>
        <strain evidence="2">JGI_Cruoil_03_44_89</strain>
    </source>
</reference>